<dbReference type="InterPro" id="IPR002372">
    <property type="entry name" value="PQQ_rpt_dom"/>
</dbReference>
<reference evidence="2 3" key="1">
    <citation type="submission" date="2019-08" db="EMBL/GenBank/DDBJ databases">
        <authorList>
            <person name="Liang Q."/>
        </authorList>
    </citation>
    <scope>NUCLEOTIDE SEQUENCE [LARGE SCALE GENOMIC DNA]</scope>
    <source>
        <strain evidence="2 3">V1718</strain>
    </source>
</reference>
<dbReference type="PANTHER" id="PTHR34512:SF30">
    <property type="entry name" value="OUTER MEMBRANE PROTEIN ASSEMBLY FACTOR BAMB"/>
    <property type="match status" value="1"/>
</dbReference>
<dbReference type="SUPFAM" id="SSF50998">
    <property type="entry name" value="Quinoprotein alcohol dehydrogenase-like"/>
    <property type="match status" value="1"/>
</dbReference>
<evidence type="ECO:0000313" key="2">
    <source>
        <dbReference type="EMBL" id="QED27248.1"/>
    </source>
</evidence>
<dbReference type="PANTHER" id="PTHR34512">
    <property type="entry name" value="CELL SURFACE PROTEIN"/>
    <property type="match status" value="1"/>
</dbReference>
<dbReference type="PROSITE" id="PS51257">
    <property type="entry name" value="PROKAR_LIPOPROTEIN"/>
    <property type="match status" value="1"/>
</dbReference>
<evidence type="ECO:0000313" key="3">
    <source>
        <dbReference type="Proteomes" id="UP000321595"/>
    </source>
</evidence>
<dbReference type="AlphaFoldDB" id="A0A5B8XQK0"/>
<organism evidence="2 3">
    <name type="scientific">Microvenator marinus</name>
    <dbReference type="NCBI Taxonomy" id="2600177"/>
    <lineage>
        <taxon>Bacteria</taxon>
        <taxon>Deltaproteobacteria</taxon>
        <taxon>Bradymonadales</taxon>
        <taxon>Microvenatoraceae</taxon>
        <taxon>Microvenator</taxon>
    </lineage>
</organism>
<sequence length="394" mass="43779">MRRLATTFLIPLVLLIGACDEEKPQKPVPYEPLKPKPIEAKRVEPLDVENAPQRTLKLGPSERFESCTEIAQKDERVISTLEWRENFQAWALACDAEVAQRGEDGRYYLAWMVSPNSANKDLRVAAWDKDGAYLWSFLLDRSREADGFLANFRKSFVTELGQKHVCAGTLYEGGTDAACVDWKSGEVEWSGRMPFWAGMAPQGVGGSLVVADLSGISERYPYSGAEMRHRALDASGGRSALYASNDSHLFFSPPRTEEPRLIKYDLKTFEPLWMVPLEADAAPGLGTVSSKHNLVIFKVARDLVAMSTENGNEVWRLEVGEDRPSIAEFENGILVLNRHPERNNSLIAISGDGKLLWRAEVPAGILSVHTDSSTILLRSVRASQSILEIAEDSE</sequence>
<dbReference type="Pfam" id="PF13360">
    <property type="entry name" value="PQQ_2"/>
    <property type="match status" value="1"/>
</dbReference>
<protein>
    <submittedName>
        <fullName evidence="2">PQQ-binding-like beta-propeller repeat protein</fullName>
    </submittedName>
</protein>
<dbReference type="KEGG" id="bbae:FRD01_08330"/>
<dbReference type="NCBIfam" id="NF040673">
    <property type="entry name" value="PLuB_PQQ_rpt"/>
    <property type="match status" value="1"/>
</dbReference>
<proteinExistence type="predicted"/>
<dbReference type="EMBL" id="CP042467">
    <property type="protein sequence ID" value="QED27248.1"/>
    <property type="molecule type" value="Genomic_DNA"/>
</dbReference>
<dbReference type="InterPro" id="IPR015943">
    <property type="entry name" value="WD40/YVTN_repeat-like_dom_sf"/>
</dbReference>
<dbReference type="OrthoDB" id="5518601at2"/>
<feature type="domain" description="Pyrrolo-quinoline quinone repeat" evidence="1">
    <location>
        <begin position="263"/>
        <end position="377"/>
    </location>
</feature>
<dbReference type="InterPro" id="IPR011047">
    <property type="entry name" value="Quinoprotein_ADH-like_sf"/>
</dbReference>
<accession>A0A5B8XQK0</accession>
<gene>
    <name evidence="2" type="ORF">FRD01_08330</name>
</gene>
<keyword evidence="3" id="KW-1185">Reference proteome</keyword>
<dbReference type="Gene3D" id="2.130.10.10">
    <property type="entry name" value="YVTN repeat-like/Quinoprotein amine dehydrogenase"/>
    <property type="match status" value="1"/>
</dbReference>
<dbReference type="RefSeq" id="WP_146958933.1">
    <property type="nucleotide sequence ID" value="NZ_CP042467.1"/>
</dbReference>
<name>A0A5B8XQK0_9DELT</name>
<dbReference type="Proteomes" id="UP000321595">
    <property type="component" value="Chromosome"/>
</dbReference>
<evidence type="ECO:0000259" key="1">
    <source>
        <dbReference type="Pfam" id="PF13360"/>
    </source>
</evidence>